<accession>A0A2P5E249</accession>
<comment type="caution">
    <text evidence="1">The sequence shown here is derived from an EMBL/GenBank/DDBJ whole genome shotgun (WGS) entry which is preliminary data.</text>
</comment>
<proteinExistence type="predicted"/>
<evidence type="ECO:0000313" key="1">
    <source>
        <dbReference type="EMBL" id="PON79613.1"/>
    </source>
</evidence>
<evidence type="ECO:0000313" key="2">
    <source>
        <dbReference type="Proteomes" id="UP000237105"/>
    </source>
</evidence>
<sequence>MLRKCKDDRPAGMKLEPFEIVYSELIPLKWLGLYLKLDYALKYNDDKDEEEWSQIDDHVSREEDLYLGMIKRRRCTKDYLYQAYYASEEASSF</sequence>
<dbReference type="Proteomes" id="UP000237105">
    <property type="component" value="Unassembled WGS sequence"/>
</dbReference>
<gene>
    <name evidence="1" type="ORF">PanWU01x14_008450</name>
</gene>
<keyword evidence="2" id="KW-1185">Reference proteome</keyword>
<organism evidence="1 2">
    <name type="scientific">Parasponia andersonii</name>
    <name type="common">Sponia andersonii</name>
    <dbReference type="NCBI Taxonomy" id="3476"/>
    <lineage>
        <taxon>Eukaryota</taxon>
        <taxon>Viridiplantae</taxon>
        <taxon>Streptophyta</taxon>
        <taxon>Embryophyta</taxon>
        <taxon>Tracheophyta</taxon>
        <taxon>Spermatophyta</taxon>
        <taxon>Magnoliopsida</taxon>
        <taxon>eudicotyledons</taxon>
        <taxon>Gunneridae</taxon>
        <taxon>Pentapetalae</taxon>
        <taxon>rosids</taxon>
        <taxon>fabids</taxon>
        <taxon>Rosales</taxon>
        <taxon>Cannabaceae</taxon>
        <taxon>Parasponia</taxon>
    </lineage>
</organism>
<name>A0A2P5E249_PARAD</name>
<dbReference type="OrthoDB" id="10384372at2759"/>
<dbReference type="AlphaFoldDB" id="A0A2P5E249"/>
<dbReference type="EMBL" id="JXTB01000003">
    <property type="protein sequence ID" value="PON79613.1"/>
    <property type="molecule type" value="Genomic_DNA"/>
</dbReference>
<reference evidence="2" key="1">
    <citation type="submission" date="2016-06" db="EMBL/GenBank/DDBJ databases">
        <title>Parallel loss of symbiosis genes in relatives of nitrogen-fixing non-legume Parasponia.</title>
        <authorList>
            <person name="Van Velzen R."/>
            <person name="Holmer R."/>
            <person name="Bu F."/>
            <person name="Rutten L."/>
            <person name="Van Zeijl A."/>
            <person name="Liu W."/>
            <person name="Santuari L."/>
            <person name="Cao Q."/>
            <person name="Sharma T."/>
            <person name="Shen D."/>
            <person name="Roswanjaya Y."/>
            <person name="Wardhani T."/>
            <person name="Kalhor M.S."/>
            <person name="Jansen J."/>
            <person name="Van den Hoogen J."/>
            <person name="Gungor B."/>
            <person name="Hartog M."/>
            <person name="Hontelez J."/>
            <person name="Verver J."/>
            <person name="Yang W.-C."/>
            <person name="Schijlen E."/>
            <person name="Repin R."/>
            <person name="Schilthuizen M."/>
            <person name="Schranz E."/>
            <person name="Heidstra R."/>
            <person name="Miyata K."/>
            <person name="Fedorova E."/>
            <person name="Kohlen W."/>
            <person name="Bisseling T."/>
            <person name="Smit S."/>
            <person name="Geurts R."/>
        </authorList>
    </citation>
    <scope>NUCLEOTIDE SEQUENCE [LARGE SCALE GENOMIC DNA]</scope>
    <source>
        <strain evidence="2">cv. WU1-14</strain>
    </source>
</reference>
<protein>
    <submittedName>
        <fullName evidence="1">Uncharacterized protein</fullName>
    </submittedName>
</protein>